<reference evidence="2 3" key="1">
    <citation type="journal article" date="2019" name="Gigascience">
        <title>Whole-genome sequence of the oriental lung fluke Paragonimus westermani.</title>
        <authorList>
            <person name="Oey H."/>
            <person name="Zakrzewski M."/>
            <person name="Narain K."/>
            <person name="Devi K.R."/>
            <person name="Agatsuma T."/>
            <person name="Nawaratna S."/>
            <person name="Gobert G.N."/>
            <person name="Jones M.K."/>
            <person name="Ragan M.A."/>
            <person name="McManus D.P."/>
            <person name="Krause L."/>
        </authorList>
    </citation>
    <scope>NUCLEOTIDE SEQUENCE [LARGE SCALE GENOMIC DNA]</scope>
    <source>
        <strain evidence="2 3">IND2009</strain>
    </source>
</reference>
<dbReference type="EMBL" id="QNGE01000849">
    <property type="protein sequence ID" value="KAA3679094.1"/>
    <property type="molecule type" value="Genomic_DNA"/>
</dbReference>
<gene>
    <name evidence="2" type="ORF">DEA37_0007429</name>
</gene>
<accession>A0A5J4NUE9</accession>
<evidence type="ECO:0000313" key="3">
    <source>
        <dbReference type="Proteomes" id="UP000324629"/>
    </source>
</evidence>
<feature type="chain" id="PRO_5023900061" description="DUF5641 domain-containing protein" evidence="1">
    <location>
        <begin position="19"/>
        <end position="155"/>
    </location>
</feature>
<dbReference type="Proteomes" id="UP000324629">
    <property type="component" value="Unassembled WGS sequence"/>
</dbReference>
<feature type="signal peptide" evidence="1">
    <location>
        <begin position="1"/>
        <end position="18"/>
    </location>
</feature>
<evidence type="ECO:0000313" key="2">
    <source>
        <dbReference type="EMBL" id="KAA3679094.1"/>
    </source>
</evidence>
<protein>
    <recommendedName>
        <fullName evidence="4">DUF5641 domain-containing protein</fullName>
    </recommendedName>
</protein>
<organism evidence="2 3">
    <name type="scientific">Paragonimus westermani</name>
    <dbReference type="NCBI Taxonomy" id="34504"/>
    <lineage>
        <taxon>Eukaryota</taxon>
        <taxon>Metazoa</taxon>
        <taxon>Spiralia</taxon>
        <taxon>Lophotrochozoa</taxon>
        <taxon>Platyhelminthes</taxon>
        <taxon>Trematoda</taxon>
        <taxon>Digenea</taxon>
        <taxon>Plagiorchiida</taxon>
        <taxon>Troglotremata</taxon>
        <taxon>Troglotrematidae</taxon>
        <taxon>Paragonimus</taxon>
    </lineage>
</organism>
<proteinExistence type="predicted"/>
<keyword evidence="3" id="KW-1185">Reference proteome</keyword>
<evidence type="ECO:0008006" key="4">
    <source>
        <dbReference type="Google" id="ProtNLM"/>
    </source>
</evidence>
<keyword evidence="1" id="KW-0732">Signal</keyword>
<evidence type="ECO:0000256" key="1">
    <source>
        <dbReference type="SAM" id="SignalP"/>
    </source>
</evidence>
<comment type="caution">
    <text evidence="2">The sequence shown here is derived from an EMBL/GenBank/DDBJ whole genome shotgun (WGS) entry which is preliminary data.</text>
</comment>
<dbReference type="AlphaFoldDB" id="A0A5J4NUE9"/>
<sequence>MGMIIVFLLFYVIYKLWRQREAITNAKLSDAAYTVAGFKNVTRAGGRSVSVSISPTGSGFQTVRCPNPDTCEVLSDTTETMNPCLSDSNEMHGVQERDPLLLGNTIQCRTEAKLNLLKGDLVLVVDSSIHRVHWPEAVVLDFKEGEGGLVKDAVV</sequence>
<name>A0A5J4NUE9_9TREM</name>